<dbReference type="InParanoid" id="E3NNS2"/>
<reference evidence="1" key="1">
    <citation type="submission" date="2007-07" db="EMBL/GenBank/DDBJ databases">
        <title>PCAP assembly of the Caenorhabditis remanei genome.</title>
        <authorList>
            <consortium name="The Caenorhabditis remanei Sequencing Consortium"/>
            <person name="Wilson R.K."/>
        </authorList>
    </citation>
    <scope>NUCLEOTIDE SEQUENCE [LARGE SCALE GENOMIC DNA]</scope>
    <source>
        <strain evidence="1">PB4641</strain>
    </source>
</reference>
<dbReference type="AlphaFoldDB" id="E3NNS2"/>
<dbReference type="Proteomes" id="UP000008281">
    <property type="component" value="Unassembled WGS sequence"/>
</dbReference>
<organism evidence="2">
    <name type="scientific">Caenorhabditis remanei</name>
    <name type="common">Caenorhabditis vulgaris</name>
    <dbReference type="NCBI Taxonomy" id="31234"/>
    <lineage>
        <taxon>Eukaryota</taxon>
        <taxon>Metazoa</taxon>
        <taxon>Ecdysozoa</taxon>
        <taxon>Nematoda</taxon>
        <taxon>Chromadorea</taxon>
        <taxon>Rhabditida</taxon>
        <taxon>Rhabditina</taxon>
        <taxon>Rhabditomorpha</taxon>
        <taxon>Rhabditoidea</taxon>
        <taxon>Rhabditidae</taxon>
        <taxon>Peloderinae</taxon>
        <taxon>Caenorhabditis</taxon>
    </lineage>
</organism>
<sequence>MIKEKTFIVTSILSEMIFHSKESHLKSIYWRTVTRTLREVLIKLSGAPTCSIDTTFFETYYETSRGEDLTETPIEYLKRNRDERGCCLYCLLQGV</sequence>
<name>E3NNS2_CAERE</name>
<gene>
    <name evidence="1" type="ORF">CRE_18308</name>
</gene>
<dbReference type="HOGENOM" id="CLU_2374751_0_0_1"/>
<keyword evidence="2" id="KW-1185">Reference proteome</keyword>
<dbReference type="EMBL" id="DS269250">
    <property type="protein sequence ID" value="EFP11647.1"/>
    <property type="molecule type" value="Genomic_DNA"/>
</dbReference>
<proteinExistence type="predicted"/>
<protein>
    <submittedName>
        <fullName evidence="1">Uncharacterized protein</fullName>
    </submittedName>
</protein>
<evidence type="ECO:0000313" key="1">
    <source>
        <dbReference type="EMBL" id="EFP11647.1"/>
    </source>
</evidence>
<accession>E3NNS2</accession>
<evidence type="ECO:0000313" key="2">
    <source>
        <dbReference type="Proteomes" id="UP000008281"/>
    </source>
</evidence>